<evidence type="ECO:0000313" key="4">
    <source>
        <dbReference type="Proteomes" id="UP000317315"/>
    </source>
</evidence>
<dbReference type="PANTHER" id="PTHR43418:SF4">
    <property type="entry name" value="MULTIFUNCTIONAL TRYPTOPHAN BIOSYNTHESIS PROTEIN"/>
    <property type="match status" value="1"/>
</dbReference>
<dbReference type="InterPro" id="IPR050472">
    <property type="entry name" value="Anth_synth/Amidotransfase"/>
</dbReference>
<accession>A0A521D3C9</accession>
<keyword evidence="1" id="KW-0315">Glutamine amidotransferase</keyword>
<name>A0A521D3C9_9BACT</name>
<dbReference type="Proteomes" id="UP000317315">
    <property type="component" value="Unassembled WGS sequence"/>
</dbReference>
<dbReference type="PRINTS" id="PR00097">
    <property type="entry name" value="ANTSNTHASEII"/>
</dbReference>
<gene>
    <name evidence="3" type="ORF">SAMN06269117_1177</name>
</gene>
<dbReference type="EMBL" id="FXTM01000017">
    <property type="protein sequence ID" value="SMO66203.1"/>
    <property type="molecule type" value="Genomic_DNA"/>
</dbReference>
<dbReference type="PRINTS" id="PR00096">
    <property type="entry name" value="GATASE"/>
</dbReference>
<dbReference type="SUPFAM" id="SSF52317">
    <property type="entry name" value="Class I glutamine amidotransferase-like"/>
    <property type="match status" value="1"/>
</dbReference>
<dbReference type="PROSITE" id="PS51273">
    <property type="entry name" value="GATASE_TYPE_1"/>
    <property type="match status" value="1"/>
</dbReference>
<dbReference type="GO" id="GO:0000162">
    <property type="term" value="P:L-tryptophan biosynthetic process"/>
    <property type="evidence" value="ECO:0007669"/>
    <property type="project" value="TreeGrafter"/>
</dbReference>
<dbReference type="CDD" id="cd01743">
    <property type="entry name" value="GATase1_Anthranilate_Synthase"/>
    <property type="match status" value="1"/>
</dbReference>
<dbReference type="OrthoDB" id="9804328at2"/>
<sequence>MILMIDNYDSFTYNVVQYFGKLGAEIEVYRNDKITVEEIEKKKPEALVISPGPCTPREAGVSVEAIRHFSGKLPILGICLGHQSIGFAFGAKIKRAKKLMHGKASLIHHDGKFLFEGMKNPFSAIRYHSLVIDRETLPSEFEITAESEDDREIMGIRHKKLPIFGVQFHPESILTEDGIKIIENFLKQI</sequence>
<evidence type="ECO:0000256" key="1">
    <source>
        <dbReference type="ARBA" id="ARBA00022962"/>
    </source>
</evidence>
<keyword evidence="4" id="KW-1185">Reference proteome</keyword>
<dbReference type="AlphaFoldDB" id="A0A521D3C9"/>
<dbReference type="RefSeq" id="WP_142935821.1">
    <property type="nucleotide sequence ID" value="NZ_FXTM01000017.1"/>
</dbReference>
<feature type="domain" description="Glutamine amidotransferase" evidence="2">
    <location>
        <begin position="3"/>
        <end position="188"/>
    </location>
</feature>
<dbReference type="PRINTS" id="PR00099">
    <property type="entry name" value="CPSGATASE"/>
</dbReference>
<evidence type="ECO:0000259" key="2">
    <source>
        <dbReference type="Pfam" id="PF00117"/>
    </source>
</evidence>
<dbReference type="InterPro" id="IPR029062">
    <property type="entry name" value="Class_I_gatase-like"/>
</dbReference>
<dbReference type="InterPro" id="IPR006221">
    <property type="entry name" value="TrpG/PapA_dom"/>
</dbReference>
<dbReference type="NCBIfam" id="TIGR00566">
    <property type="entry name" value="trpG_papA"/>
    <property type="match status" value="1"/>
</dbReference>
<dbReference type="Pfam" id="PF00117">
    <property type="entry name" value="GATase"/>
    <property type="match status" value="1"/>
</dbReference>
<dbReference type="GO" id="GO:0005829">
    <property type="term" value="C:cytosol"/>
    <property type="evidence" value="ECO:0007669"/>
    <property type="project" value="TreeGrafter"/>
</dbReference>
<evidence type="ECO:0000313" key="3">
    <source>
        <dbReference type="EMBL" id="SMO66203.1"/>
    </source>
</evidence>
<protein>
    <submittedName>
        <fullName evidence="3">Anthranilate synthase, component II</fullName>
    </submittedName>
</protein>
<dbReference type="InterPro" id="IPR017926">
    <property type="entry name" value="GATASE"/>
</dbReference>
<dbReference type="Gene3D" id="3.40.50.880">
    <property type="match status" value="1"/>
</dbReference>
<dbReference type="PANTHER" id="PTHR43418">
    <property type="entry name" value="MULTIFUNCTIONAL TRYPTOPHAN BIOSYNTHESIS PROTEIN-RELATED"/>
    <property type="match status" value="1"/>
</dbReference>
<reference evidence="3 4" key="1">
    <citation type="submission" date="2017-05" db="EMBL/GenBank/DDBJ databases">
        <authorList>
            <person name="Varghese N."/>
            <person name="Submissions S."/>
        </authorList>
    </citation>
    <scope>NUCLEOTIDE SEQUENCE [LARGE SCALE GENOMIC DNA]</scope>
    <source>
        <strain evidence="3 4">DSM 16304</strain>
    </source>
</reference>
<dbReference type="GO" id="GO:0004049">
    <property type="term" value="F:anthranilate synthase activity"/>
    <property type="evidence" value="ECO:0007669"/>
    <property type="project" value="TreeGrafter"/>
</dbReference>
<organism evidence="3 4">
    <name type="scientific">Balnearium lithotrophicum</name>
    <dbReference type="NCBI Taxonomy" id="223788"/>
    <lineage>
        <taxon>Bacteria</taxon>
        <taxon>Pseudomonadati</taxon>
        <taxon>Aquificota</taxon>
        <taxon>Aquificia</taxon>
        <taxon>Desulfurobacteriales</taxon>
        <taxon>Desulfurobacteriaceae</taxon>
        <taxon>Balnearium</taxon>
    </lineage>
</organism>
<dbReference type="FunFam" id="3.40.50.880:FF:000003">
    <property type="entry name" value="Anthranilate synthase component II"/>
    <property type="match status" value="1"/>
</dbReference>
<proteinExistence type="predicted"/>